<dbReference type="PROSITE" id="PS51257">
    <property type="entry name" value="PROKAR_LIPOPROTEIN"/>
    <property type="match status" value="1"/>
</dbReference>
<evidence type="ECO:0000313" key="2">
    <source>
        <dbReference type="EMBL" id="SIT06416.1"/>
    </source>
</evidence>
<feature type="signal peptide" evidence="1">
    <location>
        <begin position="1"/>
        <end position="21"/>
    </location>
</feature>
<sequence>MQKISLILLIVLLLASCNTKMNQYIKDEKNVSKRHGKWKEEYSSDEGTLIAVGKYKNGEKVGIWKTTLNNQLFQKDKIKKNITKTKIYHQNGKLMQSGQSKMDVSKNERHWYYFGDWKFYNEKGNLQYIKKYEDGKKVDSISFEKH</sequence>
<dbReference type="STRING" id="373672.SAMN05421785_10628"/>
<evidence type="ECO:0000313" key="3">
    <source>
        <dbReference type="Proteomes" id="UP000185781"/>
    </source>
</evidence>
<dbReference type="RefSeq" id="WP_084196428.1">
    <property type="nucleotide sequence ID" value="NZ_CP115857.1"/>
</dbReference>
<dbReference type="Proteomes" id="UP000185781">
    <property type="component" value="Unassembled WGS sequence"/>
</dbReference>
<protein>
    <recommendedName>
        <fullName evidence="4">MORN repeat variant</fullName>
    </recommendedName>
</protein>
<dbReference type="AlphaFoldDB" id="A0A1N7P7B8"/>
<organism evidence="2 3">
    <name type="scientific">Chryseobacterium gambrini</name>
    <dbReference type="NCBI Taxonomy" id="373672"/>
    <lineage>
        <taxon>Bacteria</taxon>
        <taxon>Pseudomonadati</taxon>
        <taxon>Bacteroidota</taxon>
        <taxon>Flavobacteriia</taxon>
        <taxon>Flavobacteriales</taxon>
        <taxon>Weeksellaceae</taxon>
        <taxon>Chryseobacterium group</taxon>
        <taxon>Chryseobacterium</taxon>
    </lineage>
</organism>
<dbReference type="Gene3D" id="2.20.110.10">
    <property type="entry name" value="Histone H3 K4-specific methyltransferase SET7/9 N-terminal domain"/>
    <property type="match status" value="1"/>
</dbReference>
<evidence type="ECO:0008006" key="4">
    <source>
        <dbReference type="Google" id="ProtNLM"/>
    </source>
</evidence>
<proteinExistence type="predicted"/>
<gene>
    <name evidence="2" type="ORF">SAMN05421785_10628</name>
</gene>
<dbReference type="OrthoDB" id="8536728at2"/>
<accession>A0A1N7P7B8</accession>
<reference evidence="2 3" key="1">
    <citation type="submission" date="2017-01" db="EMBL/GenBank/DDBJ databases">
        <authorList>
            <person name="Mah S.A."/>
            <person name="Swanson W.J."/>
            <person name="Moy G.W."/>
            <person name="Vacquier V.D."/>
        </authorList>
    </citation>
    <scope>NUCLEOTIDE SEQUENCE [LARGE SCALE GENOMIC DNA]</scope>
    <source>
        <strain evidence="2 3">DSM 18014</strain>
    </source>
</reference>
<feature type="chain" id="PRO_5012975613" description="MORN repeat variant" evidence="1">
    <location>
        <begin position="22"/>
        <end position="146"/>
    </location>
</feature>
<dbReference type="SUPFAM" id="SSF82185">
    <property type="entry name" value="Histone H3 K4-specific methyltransferase SET7/9 N-terminal domain"/>
    <property type="match status" value="1"/>
</dbReference>
<name>A0A1N7P7B8_9FLAO</name>
<dbReference type="EMBL" id="FTOV01000006">
    <property type="protein sequence ID" value="SIT06416.1"/>
    <property type="molecule type" value="Genomic_DNA"/>
</dbReference>
<evidence type="ECO:0000256" key="1">
    <source>
        <dbReference type="SAM" id="SignalP"/>
    </source>
</evidence>
<keyword evidence="1" id="KW-0732">Signal</keyword>